<accession>A0A816C4F1</accession>
<evidence type="ECO:0000313" key="1">
    <source>
        <dbReference type="EMBL" id="CAF1619260.1"/>
    </source>
</evidence>
<dbReference type="Proteomes" id="UP000663829">
    <property type="component" value="Unassembled WGS sequence"/>
</dbReference>
<keyword evidence="3" id="KW-1185">Reference proteome</keyword>
<organism evidence="1 3">
    <name type="scientific">Didymodactylos carnosus</name>
    <dbReference type="NCBI Taxonomy" id="1234261"/>
    <lineage>
        <taxon>Eukaryota</taxon>
        <taxon>Metazoa</taxon>
        <taxon>Spiralia</taxon>
        <taxon>Gnathifera</taxon>
        <taxon>Rotifera</taxon>
        <taxon>Eurotatoria</taxon>
        <taxon>Bdelloidea</taxon>
        <taxon>Philodinida</taxon>
        <taxon>Philodinidae</taxon>
        <taxon>Didymodactylos</taxon>
    </lineage>
</organism>
<protein>
    <submittedName>
        <fullName evidence="1">Uncharacterized protein</fullName>
    </submittedName>
</protein>
<sequence>MREYCLRILYYVNEDQLKSMNLNTNLLNNYLNDQRSYVAHIIGIQYQTYDTRSDDNDTKTYMDDDIIHNDTDIDIRNTILIIFQHFFQNFQLENNDDIDIQNICAKRISILLTEFLFNRDDILCINVSILLKLIIDKNLKKEFIEYEINNICIVLQTHPNELVRQYIQLELITQEILKKEILNEYDCTNLELNLNTYLNAVTFCNKILPINVFEIIYKILKRNLYKPNLFLLLLEYVQNSQKLPNQLIKSLGNQLANDKNQILIQILYYV</sequence>
<feature type="non-terminal residue" evidence="1">
    <location>
        <position position="1"/>
    </location>
</feature>
<dbReference type="AlphaFoldDB" id="A0A816C4F1"/>
<evidence type="ECO:0000313" key="3">
    <source>
        <dbReference type="Proteomes" id="UP000663829"/>
    </source>
</evidence>
<dbReference type="Proteomes" id="UP000681722">
    <property type="component" value="Unassembled WGS sequence"/>
</dbReference>
<dbReference type="EMBL" id="CAJNOQ010040197">
    <property type="protein sequence ID" value="CAF1619260.1"/>
    <property type="molecule type" value="Genomic_DNA"/>
</dbReference>
<comment type="caution">
    <text evidence="1">The sequence shown here is derived from an EMBL/GenBank/DDBJ whole genome shotgun (WGS) entry which is preliminary data.</text>
</comment>
<evidence type="ECO:0000313" key="2">
    <source>
        <dbReference type="EMBL" id="CAF4508061.1"/>
    </source>
</evidence>
<dbReference type="EMBL" id="CAJOBC010107280">
    <property type="protein sequence ID" value="CAF4508061.1"/>
    <property type="molecule type" value="Genomic_DNA"/>
</dbReference>
<reference evidence="1" key="1">
    <citation type="submission" date="2021-02" db="EMBL/GenBank/DDBJ databases">
        <authorList>
            <person name="Nowell W R."/>
        </authorList>
    </citation>
    <scope>NUCLEOTIDE SEQUENCE</scope>
</reference>
<gene>
    <name evidence="1" type="ORF">GPM918_LOCUS43628</name>
    <name evidence="2" type="ORF">SRO942_LOCUS45170</name>
</gene>
<proteinExistence type="predicted"/>
<name>A0A816C4F1_9BILA</name>